<evidence type="ECO:0000256" key="2">
    <source>
        <dbReference type="ARBA" id="ARBA00004651"/>
    </source>
</evidence>
<dbReference type="PANTHER" id="PTHR34148:SF1">
    <property type="entry name" value="ADENOSYLCOBINAMIDE-GDP RIBAZOLETRANSFERASE"/>
    <property type="match status" value="1"/>
</dbReference>
<keyword evidence="8 19" id="KW-0169">Cobalamin biosynthesis</keyword>
<comment type="function">
    <text evidence="14 19">Joins adenosylcobinamide-GDP and alpha-ribazole to generate adenosylcobalamin (Ado-cobalamin). Also synthesizes adenosylcobalamin 5'-phosphate from adenosylcobinamide-GDP and alpha-ribazole 5'-phosphate.</text>
</comment>
<evidence type="ECO:0000256" key="19">
    <source>
        <dbReference type="HAMAP-Rule" id="MF_00719"/>
    </source>
</evidence>
<comment type="cofactor">
    <cofactor evidence="1 19">
        <name>Mg(2+)</name>
        <dbReference type="ChEBI" id="CHEBI:18420"/>
    </cofactor>
</comment>
<comment type="catalytic activity">
    <reaction evidence="18 19">
        <text>alpha-ribazole 5'-phosphate + adenosylcob(III)inamide-GDP = adenosylcob(III)alamin 5'-phosphate + GMP + H(+)</text>
        <dbReference type="Rhea" id="RHEA:23560"/>
        <dbReference type="ChEBI" id="CHEBI:15378"/>
        <dbReference type="ChEBI" id="CHEBI:57918"/>
        <dbReference type="ChEBI" id="CHEBI:58115"/>
        <dbReference type="ChEBI" id="CHEBI:60487"/>
        <dbReference type="ChEBI" id="CHEBI:60493"/>
        <dbReference type="EC" id="2.7.8.26"/>
    </reaction>
</comment>
<accession>A0A2G3PJN1</accession>
<evidence type="ECO:0000256" key="18">
    <source>
        <dbReference type="ARBA" id="ARBA00049504"/>
    </source>
</evidence>
<reference evidence="20 22" key="1">
    <citation type="submission" date="2017-10" db="EMBL/GenBank/DDBJ databases">
        <title>The draft genome sequence of Williamsia sp. BULT 1.1 isolated from the semi-arid grassland soils from South Africa.</title>
        <authorList>
            <person name="Kabwe M.H."/>
            <person name="Govender N."/>
            <person name="Mutseka Lunga P."/>
            <person name="Vikram S."/>
            <person name="Makhalanyane T.P."/>
        </authorList>
    </citation>
    <scope>NUCLEOTIDE SEQUENCE [LARGE SCALE GENOMIC DNA]</scope>
    <source>
        <strain evidence="20 22">BULT 1.1</strain>
    </source>
</reference>
<dbReference type="GO" id="GO:0051073">
    <property type="term" value="F:adenosylcobinamide-GDP ribazoletransferase activity"/>
    <property type="evidence" value="ECO:0007669"/>
    <property type="project" value="UniProtKB-UniRule"/>
</dbReference>
<keyword evidence="12 19" id="KW-1133">Transmembrane helix</keyword>
<dbReference type="EMBL" id="PEBD01000010">
    <property type="protein sequence ID" value="PHV66018.1"/>
    <property type="molecule type" value="Genomic_DNA"/>
</dbReference>
<evidence type="ECO:0000256" key="8">
    <source>
        <dbReference type="ARBA" id="ARBA00022573"/>
    </source>
</evidence>
<evidence type="ECO:0000256" key="4">
    <source>
        <dbReference type="ARBA" id="ARBA00010561"/>
    </source>
</evidence>
<dbReference type="GO" id="GO:0009236">
    <property type="term" value="P:cobalamin biosynthetic process"/>
    <property type="evidence" value="ECO:0007669"/>
    <property type="project" value="UniProtKB-UniRule"/>
</dbReference>
<evidence type="ECO:0000256" key="6">
    <source>
        <dbReference type="ARBA" id="ARBA00015850"/>
    </source>
</evidence>
<dbReference type="PANTHER" id="PTHR34148">
    <property type="entry name" value="ADENOSYLCOBINAMIDE-GDP RIBAZOLETRANSFERASE"/>
    <property type="match status" value="1"/>
</dbReference>
<organism evidence="20 22">
    <name type="scientific">Williamsia marianensis</name>
    <dbReference type="NCBI Taxonomy" id="85044"/>
    <lineage>
        <taxon>Bacteria</taxon>
        <taxon>Bacillati</taxon>
        <taxon>Actinomycetota</taxon>
        <taxon>Actinomycetes</taxon>
        <taxon>Mycobacteriales</taxon>
        <taxon>Nocardiaceae</taxon>
        <taxon>Williamsia</taxon>
    </lineage>
</organism>
<keyword evidence="10 19" id="KW-0812">Transmembrane</keyword>
<feature type="transmembrane region" description="Helical" evidence="19">
    <location>
        <begin position="117"/>
        <end position="136"/>
    </location>
</feature>
<keyword evidence="9 19" id="KW-0808">Transferase</keyword>
<feature type="transmembrane region" description="Helical" evidence="19">
    <location>
        <begin position="204"/>
        <end position="223"/>
    </location>
</feature>
<feature type="transmembrane region" description="Helical" evidence="19">
    <location>
        <begin position="36"/>
        <end position="58"/>
    </location>
</feature>
<dbReference type="GO" id="GO:0005886">
    <property type="term" value="C:plasma membrane"/>
    <property type="evidence" value="ECO:0007669"/>
    <property type="project" value="UniProtKB-SubCell"/>
</dbReference>
<proteinExistence type="inferred from homology"/>
<evidence type="ECO:0000256" key="7">
    <source>
        <dbReference type="ARBA" id="ARBA00022475"/>
    </source>
</evidence>
<name>A0A2G3PJN1_WILMA</name>
<evidence type="ECO:0000256" key="13">
    <source>
        <dbReference type="ARBA" id="ARBA00023136"/>
    </source>
</evidence>
<accession>A0A495K3D7</accession>
<comment type="pathway">
    <text evidence="3 19">Cofactor biosynthesis; adenosylcobalamin biosynthesis; adenosylcobalamin from cob(II)yrinate a,c-diamide: step 7/7.</text>
</comment>
<evidence type="ECO:0000313" key="23">
    <source>
        <dbReference type="Proteomes" id="UP000274762"/>
    </source>
</evidence>
<dbReference type="Proteomes" id="UP000225108">
    <property type="component" value="Unassembled WGS sequence"/>
</dbReference>
<evidence type="ECO:0000256" key="1">
    <source>
        <dbReference type="ARBA" id="ARBA00001946"/>
    </source>
</evidence>
<reference evidence="21 23" key="2">
    <citation type="submission" date="2018-10" db="EMBL/GenBank/DDBJ databases">
        <title>Sequencing the genomes of 1000 actinobacteria strains.</title>
        <authorList>
            <person name="Klenk H.-P."/>
        </authorList>
    </citation>
    <scope>NUCLEOTIDE SEQUENCE [LARGE SCALE GENOMIC DNA]</scope>
    <source>
        <strain evidence="21 23">DSM 44343</strain>
    </source>
</reference>
<evidence type="ECO:0000256" key="10">
    <source>
        <dbReference type="ARBA" id="ARBA00022692"/>
    </source>
</evidence>
<dbReference type="EMBL" id="RBKV01000001">
    <property type="protein sequence ID" value="RKR94989.1"/>
    <property type="molecule type" value="Genomic_DNA"/>
</dbReference>
<comment type="similarity">
    <text evidence="4 19">Belongs to the CobS family.</text>
</comment>
<keyword evidence="7 19" id="KW-1003">Cell membrane</keyword>
<evidence type="ECO:0000256" key="9">
    <source>
        <dbReference type="ARBA" id="ARBA00022679"/>
    </source>
</evidence>
<evidence type="ECO:0000256" key="12">
    <source>
        <dbReference type="ARBA" id="ARBA00022989"/>
    </source>
</evidence>
<evidence type="ECO:0000256" key="15">
    <source>
        <dbReference type="ARBA" id="ARBA00032605"/>
    </source>
</evidence>
<dbReference type="RefSeq" id="WP_023953783.1">
    <property type="nucleotide sequence ID" value="NZ_CBCRXS010000004.1"/>
</dbReference>
<evidence type="ECO:0000256" key="11">
    <source>
        <dbReference type="ARBA" id="ARBA00022842"/>
    </source>
</evidence>
<dbReference type="OrthoDB" id="9794223at2"/>
<evidence type="ECO:0000313" key="21">
    <source>
        <dbReference type="EMBL" id="RKR94989.1"/>
    </source>
</evidence>
<gene>
    <name evidence="19" type="primary">cobS</name>
    <name evidence="20" type="ORF">CSW57_20420</name>
    <name evidence="21" type="ORF">DFJ75_1797</name>
</gene>
<comment type="catalytic activity">
    <reaction evidence="17 19">
        <text>alpha-ribazole + adenosylcob(III)inamide-GDP = adenosylcob(III)alamin + GMP + H(+)</text>
        <dbReference type="Rhea" id="RHEA:16049"/>
        <dbReference type="ChEBI" id="CHEBI:10329"/>
        <dbReference type="ChEBI" id="CHEBI:15378"/>
        <dbReference type="ChEBI" id="CHEBI:18408"/>
        <dbReference type="ChEBI" id="CHEBI:58115"/>
        <dbReference type="ChEBI" id="CHEBI:60487"/>
        <dbReference type="EC" id="2.7.8.26"/>
    </reaction>
</comment>
<dbReference type="EC" id="2.7.8.26" evidence="5 19"/>
<evidence type="ECO:0000256" key="3">
    <source>
        <dbReference type="ARBA" id="ARBA00004663"/>
    </source>
</evidence>
<comment type="caution">
    <text evidence="20">The sequence shown here is derived from an EMBL/GenBank/DDBJ whole genome shotgun (WGS) entry which is preliminary data.</text>
</comment>
<protein>
    <recommendedName>
        <fullName evidence="6 19">Adenosylcobinamide-GDP ribazoletransferase</fullName>
        <ecNumber evidence="5 19">2.7.8.26</ecNumber>
    </recommendedName>
    <alternativeName>
        <fullName evidence="16 19">Cobalamin synthase</fullName>
    </alternativeName>
    <alternativeName>
        <fullName evidence="15 19">Cobalamin-5'-phosphate synthase</fullName>
    </alternativeName>
</protein>
<dbReference type="HAMAP" id="MF_00719">
    <property type="entry name" value="CobS"/>
    <property type="match status" value="1"/>
</dbReference>
<feature type="transmembrane region" description="Helical" evidence="19">
    <location>
        <begin position="235"/>
        <end position="253"/>
    </location>
</feature>
<feature type="transmembrane region" description="Helical" evidence="19">
    <location>
        <begin position="142"/>
        <end position="162"/>
    </location>
</feature>
<keyword evidence="11 19" id="KW-0460">Magnesium</keyword>
<evidence type="ECO:0000256" key="14">
    <source>
        <dbReference type="ARBA" id="ARBA00025228"/>
    </source>
</evidence>
<evidence type="ECO:0000256" key="17">
    <source>
        <dbReference type="ARBA" id="ARBA00048623"/>
    </source>
</evidence>
<dbReference type="Pfam" id="PF02654">
    <property type="entry name" value="CobS"/>
    <property type="match status" value="1"/>
</dbReference>
<dbReference type="GO" id="GO:0008818">
    <property type="term" value="F:cobalamin 5'-phosphate synthase activity"/>
    <property type="evidence" value="ECO:0007669"/>
    <property type="project" value="UniProtKB-UniRule"/>
</dbReference>
<evidence type="ECO:0000313" key="22">
    <source>
        <dbReference type="Proteomes" id="UP000225108"/>
    </source>
</evidence>
<keyword evidence="13 19" id="KW-0472">Membrane</keyword>
<dbReference type="UniPathway" id="UPA00148">
    <property type="reaction ID" value="UER00238"/>
</dbReference>
<evidence type="ECO:0000256" key="5">
    <source>
        <dbReference type="ARBA" id="ARBA00013200"/>
    </source>
</evidence>
<feature type="transmembrane region" description="Helical" evidence="19">
    <location>
        <begin position="64"/>
        <end position="81"/>
    </location>
</feature>
<sequence length="254" mass="25924">MSLRRALRGPQTALSWLTILPVAEPPGPFDRALGGAVIGSTPLVGAVLGGIAATAAFGLSFTDLPVLMLGLLIVGLLAVLTRGMHLDGLADTADGLGCFGPPERVHEVMHSGSTGPFGAATLVLVMGAQATGYGALIEQGNWAAIVFVVFLSRVAPVIGCRITLHATEKSKFGALTAGTQRLTIPFWVMGAVVAGFAIEPVPPIPGAFTAVVVAAFAWAFTAHCSRRFDGVNGDVLGALVELSALIALCGMLIG</sequence>
<dbReference type="InterPro" id="IPR003805">
    <property type="entry name" value="CobS"/>
</dbReference>
<evidence type="ECO:0000313" key="20">
    <source>
        <dbReference type="EMBL" id="PHV66018.1"/>
    </source>
</evidence>
<dbReference type="Proteomes" id="UP000274762">
    <property type="component" value="Unassembled WGS sequence"/>
</dbReference>
<comment type="subcellular location">
    <subcellularLocation>
        <location evidence="2 19">Cell membrane</location>
        <topology evidence="2 19">Multi-pass membrane protein</topology>
    </subcellularLocation>
</comment>
<dbReference type="AlphaFoldDB" id="A0A2G3PJN1"/>
<evidence type="ECO:0000256" key="16">
    <source>
        <dbReference type="ARBA" id="ARBA00032853"/>
    </source>
</evidence>